<keyword evidence="5" id="KW-0732">Signal</keyword>
<dbReference type="Gene3D" id="3.20.20.370">
    <property type="entry name" value="Glycoside hydrolase/deacetylase"/>
    <property type="match status" value="1"/>
</dbReference>
<evidence type="ECO:0000256" key="2">
    <source>
        <dbReference type="ARBA" id="ARBA00010973"/>
    </source>
</evidence>
<organism evidence="7 8">
    <name type="scientific">Paenochrobactrum glaciei</name>
    <dbReference type="NCBI Taxonomy" id="486407"/>
    <lineage>
        <taxon>Bacteria</taxon>
        <taxon>Pseudomonadati</taxon>
        <taxon>Pseudomonadota</taxon>
        <taxon>Alphaproteobacteria</taxon>
        <taxon>Hyphomicrobiales</taxon>
        <taxon>Brucellaceae</taxon>
        <taxon>Paenochrobactrum</taxon>
    </lineage>
</organism>
<evidence type="ECO:0000313" key="8">
    <source>
        <dbReference type="Proteomes" id="UP001424441"/>
    </source>
</evidence>
<dbReference type="RefSeq" id="WP_343800503.1">
    <property type="nucleotide sequence ID" value="NZ_BAAADE010000001.1"/>
</dbReference>
<reference evidence="8" key="1">
    <citation type="journal article" date="2019" name="Int. J. Syst. Evol. Microbiol.">
        <title>The Global Catalogue of Microorganisms (GCM) 10K type strain sequencing project: providing services to taxonomists for standard genome sequencing and annotation.</title>
        <authorList>
            <consortium name="The Broad Institute Genomics Platform"/>
            <consortium name="The Broad Institute Genome Sequencing Center for Infectious Disease"/>
            <person name="Wu L."/>
            <person name="Ma J."/>
        </authorList>
    </citation>
    <scope>NUCLEOTIDE SEQUENCE [LARGE SCALE GENOMIC DNA]</scope>
    <source>
        <strain evidence="8">JCM 15115</strain>
    </source>
</reference>
<dbReference type="InterPro" id="IPR050248">
    <property type="entry name" value="Polysacc_deacetylase_ArnD"/>
</dbReference>
<keyword evidence="8" id="KW-1185">Reference proteome</keyword>
<evidence type="ECO:0000256" key="5">
    <source>
        <dbReference type="SAM" id="SignalP"/>
    </source>
</evidence>
<evidence type="ECO:0000256" key="4">
    <source>
        <dbReference type="ARBA" id="ARBA00032976"/>
    </source>
</evidence>
<evidence type="ECO:0000313" key="7">
    <source>
        <dbReference type="EMBL" id="GAA0591803.1"/>
    </source>
</evidence>
<evidence type="ECO:0000256" key="1">
    <source>
        <dbReference type="ARBA" id="ARBA00003236"/>
    </source>
</evidence>
<evidence type="ECO:0000259" key="6">
    <source>
        <dbReference type="PROSITE" id="PS51677"/>
    </source>
</evidence>
<feature type="signal peptide" evidence="5">
    <location>
        <begin position="1"/>
        <end position="27"/>
    </location>
</feature>
<accession>A0ABP3QPT6</accession>
<dbReference type="PROSITE" id="PS51677">
    <property type="entry name" value="NODB"/>
    <property type="match status" value="1"/>
</dbReference>
<proteinExistence type="inferred from homology"/>
<dbReference type="SUPFAM" id="SSF88713">
    <property type="entry name" value="Glycoside hydrolase/deacetylase"/>
    <property type="match status" value="1"/>
</dbReference>
<sequence length="256" mass="27501">MFKPVFAGLLFLTHLGAASLLSAPAQANNIADNLAEPHLFIKPGGAQGAQVALTLDACSGKTDLRILNMLVEEKIPATFFITSRWLQHNQPAMDIMLAHPDLFQIENHGAQHVPAITTIPTMYGIKTAGSLEAVTKEVQSGADAIKAAGAPQPQWYRDATARYSKDAITHIEKMGFQIGGYSLNADMGASLSAGSTEKRILNARDGDVIIAHINQPTRHAGEGVASGILKLKKRGMRFVRLKDVESSRSVLSDAKH</sequence>
<dbReference type="PANTHER" id="PTHR10587">
    <property type="entry name" value="GLYCOSYL TRANSFERASE-RELATED"/>
    <property type="match status" value="1"/>
</dbReference>
<dbReference type="EMBL" id="BAAADE010000001">
    <property type="protein sequence ID" value="GAA0591803.1"/>
    <property type="molecule type" value="Genomic_DNA"/>
</dbReference>
<evidence type="ECO:0000256" key="3">
    <source>
        <dbReference type="ARBA" id="ARBA00020071"/>
    </source>
</evidence>
<dbReference type="Proteomes" id="UP001424441">
    <property type="component" value="Unassembled WGS sequence"/>
</dbReference>
<dbReference type="InterPro" id="IPR011330">
    <property type="entry name" value="Glyco_hydro/deAcase_b/a-brl"/>
</dbReference>
<name>A0ABP3QPT6_9HYPH</name>
<dbReference type="Pfam" id="PF01522">
    <property type="entry name" value="Polysacc_deac_1"/>
    <property type="match status" value="1"/>
</dbReference>
<dbReference type="PANTHER" id="PTHR10587:SF134">
    <property type="entry name" value="SECRETED PROTEIN"/>
    <property type="match status" value="1"/>
</dbReference>
<comment type="function">
    <text evidence="1">Is involved in generating a small heat-stable compound (Nod), an acylated oligomer of N-acetylglucosamine, that stimulates mitosis in various plant protoplasts.</text>
</comment>
<comment type="caution">
    <text evidence="7">The sequence shown here is derived from an EMBL/GenBank/DDBJ whole genome shotgun (WGS) entry which is preliminary data.</text>
</comment>
<comment type="similarity">
    <text evidence="2">Belongs to the polysaccharide deacetylase family.</text>
</comment>
<feature type="domain" description="NodB homology" evidence="6">
    <location>
        <begin position="49"/>
        <end position="256"/>
    </location>
</feature>
<feature type="chain" id="PRO_5046534350" description="Chitooligosaccharide deacetylase" evidence="5">
    <location>
        <begin position="28"/>
        <end position="256"/>
    </location>
</feature>
<gene>
    <name evidence="7" type="ORF">GCM10008943_03550</name>
</gene>
<protein>
    <recommendedName>
        <fullName evidence="3">Chitooligosaccharide deacetylase</fullName>
    </recommendedName>
    <alternativeName>
        <fullName evidence="4">Nodulation protein B</fullName>
    </alternativeName>
</protein>
<dbReference type="InterPro" id="IPR002509">
    <property type="entry name" value="NODB_dom"/>
</dbReference>